<sequence>MSRRLRVLGAQAGHVVRALQCANDFAACKVHWTLHLSQITL</sequence>
<evidence type="ECO:0000313" key="1">
    <source>
        <dbReference type="EMBL" id="EPI50833.1"/>
    </source>
</evidence>
<dbReference type="HOGENOM" id="CLU_217952_0_0_11"/>
<dbReference type="EMBL" id="ATJN01000081">
    <property type="protein sequence ID" value="EPI50833.1"/>
    <property type="molecule type" value="Genomic_DNA"/>
</dbReference>
<reference evidence="1 2" key="1">
    <citation type="submission" date="2013-06" db="EMBL/GenBank/DDBJ databases">
        <authorList>
            <person name="Weinstock G."/>
            <person name="Sodergren E."/>
            <person name="Lobos E.A."/>
            <person name="Fulton L."/>
            <person name="Fulton R."/>
            <person name="Courtney L."/>
            <person name="Fronick C."/>
            <person name="O'Laughlin M."/>
            <person name="Godfrey J."/>
            <person name="Wilson R.M."/>
            <person name="Miner T."/>
            <person name="Farmer C."/>
            <person name="Delehaunty K."/>
            <person name="Cordes M."/>
            <person name="Minx P."/>
            <person name="Tomlinson C."/>
            <person name="Chen J."/>
            <person name="Wollam A."/>
            <person name="Pepin K.H."/>
            <person name="Bhonagiri V."/>
            <person name="Zhang X."/>
            <person name="Warren W."/>
            <person name="Mitreva M."/>
            <person name="Mardis E.R."/>
            <person name="Wilson R.K."/>
        </authorList>
    </citation>
    <scope>NUCLEOTIDE SEQUENCE [LARGE SCALE GENOMIC DNA]</scope>
    <source>
        <strain evidence="1 2">JCP8017A</strain>
    </source>
</reference>
<gene>
    <name evidence="1" type="ORF">HMPREF1577_01186</name>
</gene>
<evidence type="ECO:0000313" key="2">
    <source>
        <dbReference type="Proteomes" id="UP000015779"/>
    </source>
</evidence>
<feature type="non-terminal residue" evidence="1">
    <location>
        <position position="41"/>
    </location>
</feature>
<protein>
    <submittedName>
        <fullName evidence="1">Uncharacterized protein</fullName>
    </submittedName>
</protein>
<accession>T2PJJ1</accession>
<name>T2PJJ1_9BIFI</name>
<dbReference type="AlphaFoldDB" id="T2PJJ1"/>
<proteinExistence type="predicted"/>
<comment type="caution">
    <text evidence="1">The sequence shown here is derived from an EMBL/GenBank/DDBJ whole genome shotgun (WGS) entry which is preliminary data.</text>
</comment>
<organism evidence="1 2">
    <name type="scientific">Gardnerella pickettii JCP8017A</name>
    <dbReference type="NCBI Taxonomy" id="1261062"/>
    <lineage>
        <taxon>Bacteria</taxon>
        <taxon>Bacillati</taxon>
        <taxon>Actinomycetota</taxon>
        <taxon>Actinomycetes</taxon>
        <taxon>Bifidobacteriales</taxon>
        <taxon>Bifidobacteriaceae</taxon>
        <taxon>Gardnerella</taxon>
        <taxon>Gardnerella pickettii</taxon>
    </lineage>
</organism>
<dbReference type="Proteomes" id="UP000015779">
    <property type="component" value="Unassembled WGS sequence"/>
</dbReference>